<dbReference type="PRINTS" id="PR02089">
    <property type="entry name" value="HAUSAUGMINL3"/>
</dbReference>
<dbReference type="PANTHER" id="PTHR19378:SF0">
    <property type="entry name" value="HAUS AUGMIN-LIKE COMPLEX SUBUNIT 3"/>
    <property type="match status" value="1"/>
</dbReference>
<dbReference type="OrthoDB" id="2159690at2759"/>
<evidence type="ECO:0000256" key="7">
    <source>
        <dbReference type="ARBA" id="ARBA00023054"/>
    </source>
</evidence>
<evidence type="ECO:0000256" key="1">
    <source>
        <dbReference type="ARBA" id="ARBA00004186"/>
    </source>
</evidence>
<name>A0A8S4N1K3_OWEFU</name>
<evidence type="ECO:0000256" key="8">
    <source>
        <dbReference type="ARBA" id="ARBA00023212"/>
    </source>
</evidence>
<evidence type="ECO:0000256" key="2">
    <source>
        <dbReference type="ARBA" id="ARBA00009645"/>
    </source>
</evidence>
<dbReference type="GO" id="GO:0072686">
    <property type="term" value="C:mitotic spindle"/>
    <property type="evidence" value="ECO:0007669"/>
    <property type="project" value="TreeGrafter"/>
</dbReference>
<evidence type="ECO:0000313" key="13">
    <source>
        <dbReference type="Proteomes" id="UP000749559"/>
    </source>
</evidence>
<keyword evidence="3" id="KW-0963">Cytoplasm</keyword>
<dbReference type="InterPro" id="IPR026206">
    <property type="entry name" value="HAUS3"/>
</dbReference>
<comment type="subcellular location">
    <subcellularLocation>
        <location evidence="1">Cytoplasm</location>
        <location evidence="1">Cytoskeleton</location>
        <location evidence="1">Spindle</location>
    </subcellularLocation>
</comment>
<dbReference type="EMBL" id="CAIIXF020000001">
    <property type="protein sequence ID" value="CAH1774967.1"/>
    <property type="molecule type" value="Genomic_DNA"/>
</dbReference>
<dbReference type="Proteomes" id="UP000749559">
    <property type="component" value="Unassembled WGS sequence"/>
</dbReference>
<comment type="caution">
    <text evidence="12">The sequence shown here is derived from an EMBL/GenBank/DDBJ whole genome shotgun (WGS) entry which is preliminary data.</text>
</comment>
<reference evidence="12" key="1">
    <citation type="submission" date="2022-03" db="EMBL/GenBank/DDBJ databases">
        <authorList>
            <person name="Martin C."/>
        </authorList>
    </citation>
    <scope>NUCLEOTIDE SEQUENCE</scope>
</reference>
<keyword evidence="4" id="KW-0132">Cell division</keyword>
<evidence type="ECO:0000313" key="12">
    <source>
        <dbReference type="EMBL" id="CAH1774967.1"/>
    </source>
</evidence>
<dbReference type="GO" id="GO:0005874">
    <property type="term" value="C:microtubule"/>
    <property type="evidence" value="ECO:0007669"/>
    <property type="project" value="UniProtKB-KW"/>
</dbReference>
<comment type="similarity">
    <text evidence="2">Belongs to the HAUS3 family.</text>
</comment>
<evidence type="ECO:0000256" key="6">
    <source>
        <dbReference type="ARBA" id="ARBA00022776"/>
    </source>
</evidence>
<protein>
    <recommendedName>
        <fullName evidence="11">HAUS augmin-like complex subunit 3 N-terminal domain-containing protein</fullName>
    </recommendedName>
</protein>
<evidence type="ECO:0000259" key="11">
    <source>
        <dbReference type="Pfam" id="PF14932"/>
    </source>
</evidence>
<keyword evidence="5" id="KW-0493">Microtubule</keyword>
<dbReference type="GO" id="GO:0051301">
    <property type="term" value="P:cell division"/>
    <property type="evidence" value="ECO:0007669"/>
    <property type="project" value="UniProtKB-KW"/>
</dbReference>
<evidence type="ECO:0000256" key="10">
    <source>
        <dbReference type="SAM" id="Coils"/>
    </source>
</evidence>
<sequence>MSGSRFVEMLRQINYPGVDKLDSKSFDWLFEYDETLPFLEWTCDNLQSANVLSSREIEEFKKLKQQGGGILEGEHLNKALHEVVDTGEDCSEGALREEVNLMTNKLKRSKKRKEKLIQQRNKLSLHYTGLGHKVSRLGEVEDRGKRDYSECLQQSQADNTQINRSLERLTKSVQDMTSLYNQPTQWDPSTSDGEGPMFLSQMSLDSYHNMEDKFTQALTAHTKKQFFEGIADMAGGQEDNLRLQILDAADAETLLVKGEKAHVNEENKDELERLQAVYPKSEKLRLSAQMDEAVAKALNNYADKKLSSLRENSRPQNVRQLSSSIQDLQQSVHVLNRDITPLIENDIPMLIAENAPFQVSKILHGDYDLKTARQDYFTSNQDKLISYLVEQRSRGEFLTMLYEIEARNHRDTHRLLAAVKMQLERNVKGLQDRIAMLNEPGLKQTRERETIDTRDPLNRLYDVIGPRNNESKEQLFITYSGLVNGADKLNSDITGLRASLSSANSYQDDRLTILEQNVKLCETIVYAGSATSGTQPLLSPQQLLDSSLHLEQLIDKLEANITDIATGIQEKKKLLQADPLKRIERELYTYFHNDPDRLRQTLQDISHRLQAQMVK</sequence>
<keyword evidence="7 10" id="KW-0175">Coiled coil</keyword>
<evidence type="ECO:0000256" key="9">
    <source>
        <dbReference type="ARBA" id="ARBA00023306"/>
    </source>
</evidence>
<evidence type="ECO:0000256" key="4">
    <source>
        <dbReference type="ARBA" id="ARBA00022618"/>
    </source>
</evidence>
<dbReference type="Pfam" id="PF14932">
    <property type="entry name" value="HAUS-augmin3"/>
    <property type="match status" value="1"/>
</dbReference>
<dbReference type="PANTHER" id="PTHR19378">
    <property type="entry name" value="GOLGIN- RELATED"/>
    <property type="match status" value="1"/>
</dbReference>
<dbReference type="GO" id="GO:0005815">
    <property type="term" value="C:microtubule organizing center"/>
    <property type="evidence" value="ECO:0007669"/>
    <property type="project" value="TreeGrafter"/>
</dbReference>
<organism evidence="12 13">
    <name type="scientific">Owenia fusiformis</name>
    <name type="common">Polychaete worm</name>
    <dbReference type="NCBI Taxonomy" id="6347"/>
    <lineage>
        <taxon>Eukaryota</taxon>
        <taxon>Metazoa</taxon>
        <taxon>Spiralia</taxon>
        <taxon>Lophotrochozoa</taxon>
        <taxon>Annelida</taxon>
        <taxon>Polychaeta</taxon>
        <taxon>Sedentaria</taxon>
        <taxon>Canalipalpata</taxon>
        <taxon>Sabellida</taxon>
        <taxon>Oweniida</taxon>
        <taxon>Oweniidae</taxon>
        <taxon>Owenia</taxon>
    </lineage>
</organism>
<feature type="coiled-coil region" evidence="10">
    <location>
        <begin position="99"/>
        <end position="126"/>
    </location>
</feature>
<keyword evidence="9" id="KW-0131">Cell cycle</keyword>
<proteinExistence type="inferred from homology"/>
<dbReference type="AlphaFoldDB" id="A0A8S4N1K3"/>
<evidence type="ECO:0000256" key="3">
    <source>
        <dbReference type="ARBA" id="ARBA00022490"/>
    </source>
</evidence>
<evidence type="ECO:0000256" key="5">
    <source>
        <dbReference type="ARBA" id="ARBA00022701"/>
    </source>
</evidence>
<dbReference type="GO" id="GO:0051225">
    <property type="term" value="P:spindle assembly"/>
    <property type="evidence" value="ECO:0007669"/>
    <property type="project" value="InterPro"/>
</dbReference>
<keyword evidence="6" id="KW-0498">Mitosis</keyword>
<feature type="domain" description="HAUS augmin-like complex subunit 3 N-terminal" evidence="11">
    <location>
        <begin position="28"/>
        <end position="289"/>
    </location>
</feature>
<keyword evidence="8" id="KW-0206">Cytoskeleton</keyword>
<gene>
    <name evidence="12" type="ORF">OFUS_LOCUS2329</name>
</gene>
<dbReference type="GO" id="GO:0031023">
    <property type="term" value="P:microtubule organizing center organization"/>
    <property type="evidence" value="ECO:0007669"/>
    <property type="project" value="TreeGrafter"/>
</dbReference>
<accession>A0A8S4N1K3</accession>
<dbReference type="GO" id="GO:0070652">
    <property type="term" value="C:HAUS complex"/>
    <property type="evidence" value="ECO:0007669"/>
    <property type="project" value="InterPro"/>
</dbReference>
<dbReference type="InterPro" id="IPR032733">
    <property type="entry name" value="HAUS3_N"/>
</dbReference>
<keyword evidence="13" id="KW-1185">Reference proteome</keyword>